<protein>
    <submittedName>
        <fullName evidence="2">Uncharacterized protein</fullName>
    </submittedName>
</protein>
<sequence>MDLARVPHPDIERHGWWASSAIDAGYLRKSVPLCALCVLAAYCWEGGDYYLDCTTVLPIQELRQMVLPGPERSWQEVGDANAANPGDPQLAAADFLAAVELFWFVFLQDSVVLMDLASASLVIDLQQFPPSNALLFHLAWLLCPPDLDTSCLHIRAIYCLPGSPLHPYAATSIGNYSQPEMNRKVDIMAKVLNQNMRLIANDLAGGFSASVEESSNLGDRFGLVPNMVSGLVEVGMQSQAIQGATTVLRFAADGAVAAAALTASPSCLPAAAVPSGSAPGPSSTPATAPESPTSATQAPALPTGKPEQSPSLPSQAQSAVDGASAPPIHDDKMSKVLSTVCQAWQEYWVAGSIEAEREPKGERHEGTYSCAGSKQFYFPFAVLFLHSSYSAPNANIKRDRGAEFLGEKGGRVGHEACGEFGGCKVGWWDGRHWAGGKRFRGGRQRRGKASKKNSKSGGVGKAKQRGDLRFPGWMHGSHGSDGSEQSGSQAPVPAADTRRAFTGAVTNAKDNPNTEKDLLQVLAVAIKRYFTRIGIIPSSPTIQDAAEDTNRQLPTVCAFATEKEVLDWCERRREADGLGLKDCGDNWWVSLWEMQKEWNPQYNMMTYGACPRNEGEARLRPDFERQGNSGQGRLRRRISIPRQGAHPSSTLPTPTPSPYSDPQMIFAWR</sequence>
<reference evidence="3" key="1">
    <citation type="journal article" date="2018" name="Nat. Microbiol.">
        <title>Leveraging single-cell genomics to expand the fungal tree of life.</title>
        <authorList>
            <person name="Ahrendt S.R."/>
            <person name="Quandt C.A."/>
            <person name="Ciobanu D."/>
            <person name="Clum A."/>
            <person name="Salamov A."/>
            <person name="Andreopoulos B."/>
            <person name="Cheng J.F."/>
            <person name="Woyke T."/>
            <person name="Pelin A."/>
            <person name="Henrissat B."/>
            <person name="Reynolds N.K."/>
            <person name="Benny G.L."/>
            <person name="Smith M.E."/>
            <person name="James T.Y."/>
            <person name="Grigoriev I.V."/>
        </authorList>
    </citation>
    <scope>NUCLEOTIDE SEQUENCE [LARGE SCALE GENOMIC DNA]</scope>
</reference>
<feature type="compositionally biased region" description="Low complexity" evidence="1">
    <location>
        <begin position="271"/>
        <end position="300"/>
    </location>
</feature>
<dbReference type="InterPro" id="IPR038279">
    <property type="entry name" value="Ndc10_dom2_sf"/>
</dbReference>
<organism evidence="2 3">
    <name type="scientific">Blyttiomyces helicus</name>
    <dbReference type="NCBI Taxonomy" id="388810"/>
    <lineage>
        <taxon>Eukaryota</taxon>
        <taxon>Fungi</taxon>
        <taxon>Fungi incertae sedis</taxon>
        <taxon>Chytridiomycota</taxon>
        <taxon>Chytridiomycota incertae sedis</taxon>
        <taxon>Chytridiomycetes</taxon>
        <taxon>Chytridiomycetes incertae sedis</taxon>
        <taxon>Blyttiomyces</taxon>
    </lineage>
</organism>
<feature type="compositionally biased region" description="Basic residues" evidence="1">
    <location>
        <begin position="436"/>
        <end position="454"/>
    </location>
</feature>
<dbReference type="OrthoDB" id="2287507at2759"/>
<evidence type="ECO:0000313" key="3">
    <source>
        <dbReference type="Proteomes" id="UP000269721"/>
    </source>
</evidence>
<name>A0A4P9WEM1_9FUNG</name>
<evidence type="ECO:0000256" key="1">
    <source>
        <dbReference type="SAM" id="MobiDB-lite"/>
    </source>
</evidence>
<feature type="region of interest" description="Disordered" evidence="1">
    <location>
        <begin position="271"/>
        <end position="329"/>
    </location>
</feature>
<accession>A0A4P9WEM1</accession>
<dbReference type="Proteomes" id="UP000269721">
    <property type="component" value="Unassembled WGS sequence"/>
</dbReference>
<feature type="region of interest" description="Disordered" evidence="1">
    <location>
        <begin position="436"/>
        <end position="494"/>
    </location>
</feature>
<feature type="region of interest" description="Disordered" evidence="1">
    <location>
        <begin position="622"/>
        <end position="662"/>
    </location>
</feature>
<gene>
    <name evidence="2" type="ORF">BDK51DRAFT_30907</name>
</gene>
<proteinExistence type="predicted"/>
<dbReference type="AlphaFoldDB" id="A0A4P9WEM1"/>
<dbReference type="Gene3D" id="1.10.443.20">
    <property type="entry name" value="Centromere DNA-binding protein complex CBF3 subunit, domain 2"/>
    <property type="match status" value="1"/>
</dbReference>
<evidence type="ECO:0000313" key="2">
    <source>
        <dbReference type="EMBL" id="RKO88846.1"/>
    </source>
</evidence>
<dbReference type="GO" id="GO:0003677">
    <property type="term" value="F:DNA binding"/>
    <property type="evidence" value="ECO:0007669"/>
    <property type="project" value="InterPro"/>
</dbReference>
<feature type="compositionally biased region" description="Low complexity" evidence="1">
    <location>
        <begin position="308"/>
        <end position="319"/>
    </location>
</feature>
<dbReference type="EMBL" id="KZ996444">
    <property type="protein sequence ID" value="RKO88846.1"/>
    <property type="molecule type" value="Genomic_DNA"/>
</dbReference>
<feature type="compositionally biased region" description="Polar residues" evidence="1">
    <location>
        <begin position="480"/>
        <end position="489"/>
    </location>
</feature>
<keyword evidence="3" id="KW-1185">Reference proteome</keyword>